<evidence type="ECO:0000313" key="2">
    <source>
        <dbReference type="Proteomes" id="UP000494165"/>
    </source>
</evidence>
<dbReference type="AlphaFoldDB" id="A0A8S1E9Z9"/>
<reference evidence="1 2" key="1">
    <citation type="submission" date="2020-04" db="EMBL/GenBank/DDBJ databases">
        <authorList>
            <person name="Alioto T."/>
            <person name="Alioto T."/>
            <person name="Gomez Garrido J."/>
        </authorList>
    </citation>
    <scope>NUCLEOTIDE SEQUENCE [LARGE SCALE GENOMIC DNA]</scope>
</reference>
<evidence type="ECO:0000313" key="1">
    <source>
        <dbReference type="EMBL" id="CAB3389053.1"/>
    </source>
</evidence>
<name>A0A8S1E9Z9_9INSE</name>
<sequence length="87" mass="9457">MLDSGPLREAVLPVADVPSEVGVPGRPAAGTLVCGGRGELRAELEEYYCSQWKLQEAAQRAENWAQASRVSNKPGFADAWALRDERT</sequence>
<accession>A0A8S1E9Z9</accession>
<keyword evidence="2" id="KW-1185">Reference proteome</keyword>
<dbReference type="EMBL" id="CADEPI010001145">
    <property type="protein sequence ID" value="CAB3389053.1"/>
    <property type="molecule type" value="Genomic_DNA"/>
</dbReference>
<organism evidence="1 2">
    <name type="scientific">Cloeon dipterum</name>
    <dbReference type="NCBI Taxonomy" id="197152"/>
    <lineage>
        <taxon>Eukaryota</taxon>
        <taxon>Metazoa</taxon>
        <taxon>Ecdysozoa</taxon>
        <taxon>Arthropoda</taxon>
        <taxon>Hexapoda</taxon>
        <taxon>Insecta</taxon>
        <taxon>Pterygota</taxon>
        <taxon>Palaeoptera</taxon>
        <taxon>Ephemeroptera</taxon>
        <taxon>Pisciforma</taxon>
        <taxon>Baetidae</taxon>
        <taxon>Cloeon</taxon>
    </lineage>
</organism>
<comment type="caution">
    <text evidence="1">The sequence shown here is derived from an EMBL/GenBank/DDBJ whole genome shotgun (WGS) entry which is preliminary data.</text>
</comment>
<proteinExistence type="predicted"/>
<dbReference type="Proteomes" id="UP000494165">
    <property type="component" value="Unassembled WGS sequence"/>
</dbReference>
<protein>
    <submittedName>
        <fullName evidence="1">Uncharacterized protein</fullName>
    </submittedName>
</protein>
<gene>
    <name evidence="1" type="ORF">CLODIP_2_CD05968</name>
</gene>